<dbReference type="InParanoid" id="A0A0G4GBS4"/>
<evidence type="ECO:0000256" key="6">
    <source>
        <dbReference type="ARBA" id="ARBA00022989"/>
    </source>
</evidence>
<feature type="active site" description="Proton donor/acceptor" evidence="9">
    <location>
        <position position="220"/>
    </location>
</feature>
<reference evidence="12 13" key="1">
    <citation type="submission" date="2014-11" db="EMBL/GenBank/DDBJ databases">
        <authorList>
            <person name="Zhu J."/>
            <person name="Qi W."/>
            <person name="Song R."/>
        </authorList>
    </citation>
    <scope>NUCLEOTIDE SEQUENCE [LARGE SCALE GENOMIC DNA]</scope>
</reference>
<dbReference type="Gene3D" id="3.90.550.10">
    <property type="entry name" value="Spore Coat Polysaccharide Biosynthesis Protein SpsA, Chain A"/>
    <property type="match status" value="1"/>
</dbReference>
<dbReference type="OMA" id="NIHWLVI"/>
<dbReference type="InterPro" id="IPR029044">
    <property type="entry name" value="Nucleotide-diphossugar_trans"/>
</dbReference>
<dbReference type="GO" id="GO:0046872">
    <property type="term" value="F:metal ion binding"/>
    <property type="evidence" value="ECO:0007669"/>
    <property type="project" value="UniProtKB-KW"/>
</dbReference>
<evidence type="ECO:0000256" key="9">
    <source>
        <dbReference type="PIRSR" id="PIRSR605027-1"/>
    </source>
</evidence>
<dbReference type="VEuPathDB" id="CryptoDB:Vbra_930"/>
<dbReference type="GO" id="GO:0000139">
    <property type="term" value="C:Golgi membrane"/>
    <property type="evidence" value="ECO:0007669"/>
    <property type="project" value="TreeGrafter"/>
</dbReference>
<evidence type="ECO:0000256" key="8">
    <source>
        <dbReference type="ARBA" id="ARBA00023180"/>
    </source>
</evidence>
<dbReference type="STRING" id="1169540.A0A0G4GBS4"/>
<protein>
    <recommendedName>
        <fullName evidence="14">Galactosylgalactosylxylosylprotein 3-beta-glucuronosyltransferase</fullName>
    </recommendedName>
</protein>
<dbReference type="InterPro" id="IPR005027">
    <property type="entry name" value="Glyco_trans_43"/>
</dbReference>
<evidence type="ECO:0000256" key="7">
    <source>
        <dbReference type="ARBA" id="ARBA00023136"/>
    </source>
</evidence>
<dbReference type="PhylomeDB" id="A0A0G4GBS4"/>
<comment type="similarity">
    <text evidence="2">Belongs to the glycosyltransferase 43 family.</text>
</comment>
<comment type="subcellular location">
    <subcellularLocation>
        <location evidence="1">Membrane</location>
        <topology evidence="1">Single-pass type II membrane protein</topology>
    </subcellularLocation>
</comment>
<evidence type="ECO:0000256" key="5">
    <source>
        <dbReference type="ARBA" id="ARBA00022968"/>
    </source>
</evidence>
<evidence type="ECO:0000256" key="2">
    <source>
        <dbReference type="ARBA" id="ARBA00007706"/>
    </source>
</evidence>
<dbReference type="AlphaFoldDB" id="A0A0G4GBS4"/>
<feature type="binding site" evidence="10">
    <location>
        <position position="132"/>
    </location>
    <ligand>
        <name>Mn(2+)</name>
        <dbReference type="ChEBI" id="CHEBI:29035"/>
    </ligand>
</feature>
<dbReference type="GO" id="GO:0015018">
    <property type="term" value="F:galactosylgalactosylxylosylprotein 3-beta-glucuronosyltransferase activity"/>
    <property type="evidence" value="ECO:0007669"/>
    <property type="project" value="InterPro"/>
</dbReference>
<dbReference type="PANTHER" id="PTHR10896:SF65">
    <property type="entry name" value="GALACTOSYLGALACTOSYLXYLOSYLPROTEIN 3-BETA-GLUCURONOSYLTRANSFERASE 3"/>
    <property type="match status" value="1"/>
</dbReference>
<name>A0A0G4GBS4_VITBC</name>
<gene>
    <name evidence="12" type="ORF">Vbra_930</name>
</gene>
<proteinExistence type="inferred from homology"/>
<dbReference type="Proteomes" id="UP000041254">
    <property type="component" value="Unassembled WGS sequence"/>
</dbReference>
<feature type="glycosylation site" description="N-linked (GlcNAc...) asparagine" evidence="11">
    <location>
        <position position="240"/>
    </location>
</feature>
<sequence>MYGLGREFSECDHLPRCPGVRWLFVITPTYSRVTQRLDLVRFTNTIGHVENLHLTLVEDAERPSKRIERLLHDSPVSHWSHLHFPTAGQYRVKGAEQRNAALDYIRHMINSETDTYLREAYEAGVVYFADDDNAYDLQLFAEIRKVKRIGVWPVGSVSGFLFQRCVVDARTGKIRDYIPWRGARYPIDTSGFGIHVGFFLPYSSNAPRWDPNSEKRFGLETDFLTQFGLPLSDFEPLASNCTEVNVWHVRTDHHVSSDGLMRQLVNFNA</sequence>
<dbReference type="PANTHER" id="PTHR10896">
    <property type="entry name" value="GALACTOSYLGALACTOSYLXYLOSYLPROTEIN 3-BETA-GLUCURONOSYLTRANSFERASE BETA-1,3-GLUCURONYLTRANSFERASE"/>
    <property type="match status" value="1"/>
</dbReference>
<dbReference type="GO" id="GO:0050650">
    <property type="term" value="P:chondroitin sulfate proteoglycan biosynthetic process"/>
    <property type="evidence" value="ECO:0007669"/>
    <property type="project" value="TreeGrafter"/>
</dbReference>
<dbReference type="GO" id="GO:0005975">
    <property type="term" value="P:carbohydrate metabolic process"/>
    <property type="evidence" value="ECO:0007669"/>
    <property type="project" value="TreeGrafter"/>
</dbReference>
<evidence type="ECO:0000313" key="13">
    <source>
        <dbReference type="Proteomes" id="UP000041254"/>
    </source>
</evidence>
<keyword evidence="8 11" id="KW-0325">Glycoprotein</keyword>
<evidence type="ECO:0000313" key="12">
    <source>
        <dbReference type="EMBL" id="CEM26590.1"/>
    </source>
</evidence>
<evidence type="ECO:0000256" key="3">
    <source>
        <dbReference type="ARBA" id="ARBA00022679"/>
    </source>
</evidence>
<evidence type="ECO:0000256" key="11">
    <source>
        <dbReference type="PIRSR" id="PIRSR605027-6"/>
    </source>
</evidence>
<keyword evidence="10" id="KW-0479">Metal-binding</keyword>
<keyword evidence="6" id="KW-1133">Transmembrane helix</keyword>
<organism evidence="12 13">
    <name type="scientific">Vitrella brassicaformis (strain CCMP3155)</name>
    <dbReference type="NCBI Taxonomy" id="1169540"/>
    <lineage>
        <taxon>Eukaryota</taxon>
        <taxon>Sar</taxon>
        <taxon>Alveolata</taxon>
        <taxon>Colpodellida</taxon>
        <taxon>Vitrellaceae</taxon>
        <taxon>Vitrella</taxon>
    </lineage>
</organism>
<keyword evidence="3" id="KW-0808">Transferase</keyword>
<keyword evidence="10" id="KW-0464">Manganese</keyword>
<evidence type="ECO:0000256" key="4">
    <source>
        <dbReference type="ARBA" id="ARBA00022692"/>
    </source>
</evidence>
<evidence type="ECO:0000256" key="1">
    <source>
        <dbReference type="ARBA" id="ARBA00004606"/>
    </source>
</evidence>
<keyword evidence="5" id="KW-0735">Signal-anchor</keyword>
<dbReference type="SUPFAM" id="SSF53448">
    <property type="entry name" value="Nucleotide-diphospho-sugar transferases"/>
    <property type="match status" value="1"/>
</dbReference>
<evidence type="ECO:0008006" key="14">
    <source>
        <dbReference type="Google" id="ProtNLM"/>
    </source>
</evidence>
<keyword evidence="13" id="KW-1185">Reference proteome</keyword>
<dbReference type="EMBL" id="CDMY01000620">
    <property type="protein sequence ID" value="CEM26590.1"/>
    <property type="molecule type" value="Genomic_DNA"/>
</dbReference>
<keyword evidence="4" id="KW-0812">Transmembrane</keyword>
<dbReference type="Pfam" id="PF03360">
    <property type="entry name" value="Glyco_transf_43"/>
    <property type="match status" value="1"/>
</dbReference>
<comment type="cofactor">
    <cofactor evidence="10">
        <name>Mn(2+)</name>
        <dbReference type="ChEBI" id="CHEBI:29035"/>
    </cofactor>
</comment>
<keyword evidence="7" id="KW-0472">Membrane</keyword>
<accession>A0A0G4GBS4</accession>
<dbReference type="OrthoDB" id="675023at2759"/>
<evidence type="ECO:0000256" key="10">
    <source>
        <dbReference type="PIRSR" id="PIRSR605027-3"/>
    </source>
</evidence>